<evidence type="ECO:0000313" key="3">
    <source>
        <dbReference type="EMBL" id="MBN1572785.1"/>
    </source>
</evidence>
<dbReference type="Gene3D" id="3.90.550.10">
    <property type="entry name" value="Spore Coat Polysaccharide Biosynthesis Protein SpsA, Chain A"/>
    <property type="match status" value="1"/>
</dbReference>
<evidence type="ECO:0000256" key="1">
    <source>
        <dbReference type="PROSITE-ProRule" id="PRU00703"/>
    </source>
</evidence>
<dbReference type="CDD" id="cd06426">
    <property type="entry name" value="NTP_transferase_like_2"/>
    <property type="match status" value="1"/>
</dbReference>
<dbReference type="Proteomes" id="UP000809273">
    <property type="component" value="Unassembled WGS sequence"/>
</dbReference>
<feature type="domain" description="CBS" evidence="2">
    <location>
        <begin position="73"/>
        <end position="130"/>
    </location>
</feature>
<dbReference type="SUPFAM" id="SSF53448">
    <property type="entry name" value="Nucleotide-diphospho-sugar transferases"/>
    <property type="match status" value="1"/>
</dbReference>
<name>A0A9D8KCU9_9DELT</name>
<dbReference type="CDD" id="cd04607">
    <property type="entry name" value="CBS_pair_NTP_transferase_assoc"/>
    <property type="match status" value="1"/>
</dbReference>
<proteinExistence type="predicted"/>
<reference evidence="3" key="2">
    <citation type="submission" date="2021-01" db="EMBL/GenBank/DDBJ databases">
        <authorList>
            <person name="Hahn C.R."/>
            <person name="Youssef N.H."/>
            <person name="Elshahed M."/>
        </authorList>
    </citation>
    <scope>NUCLEOTIDE SEQUENCE</scope>
    <source>
        <strain evidence="3">Zod_Metabat.24</strain>
    </source>
</reference>
<dbReference type="PANTHER" id="PTHR22572">
    <property type="entry name" value="SUGAR-1-PHOSPHATE GUANYL TRANSFERASE"/>
    <property type="match status" value="1"/>
</dbReference>
<sequence>MSTLTDFLVTPEKSIREAISKIDRNTKGIVLIVDDSAHLIGTITDGDIRRAILSGYDLSSPVSLLLKERESSPYPKPVTAQVDTVKSELLALMNTHGIRQVPLLDEDGHVVDIAFLTDIVKEYELPLSALVMAGGFGKRLHPLTEKVPKPMLPVGDRPILELIIEQLKNSGIHRVNLAVYYKGDMIEEHFGSGEDFGVEIDYIKEEEPLGTAGALGFLDSTDEPVLIINGDILTKIDFRSMLRFHKEQRSELTVAVSKYDYRVPYGVLECDGPKIKQILEKPLYSFFVNAGIYLLQSSVVQYIPRGKHFDMTDLIEILIQKKHTVVSFPIVEYWLDIGQPDDYKRAQRDIKKEKKGR</sequence>
<dbReference type="InterPro" id="IPR046342">
    <property type="entry name" value="CBS_dom_sf"/>
</dbReference>
<organism evidence="3 4">
    <name type="scientific">Candidatus Zymogenus saltonus</name>
    <dbReference type="NCBI Taxonomy" id="2844893"/>
    <lineage>
        <taxon>Bacteria</taxon>
        <taxon>Deltaproteobacteria</taxon>
        <taxon>Candidatus Zymogenia</taxon>
        <taxon>Candidatus Zymogeniales</taxon>
        <taxon>Candidatus Zymogenaceae</taxon>
        <taxon>Candidatus Zymogenus</taxon>
    </lineage>
</organism>
<dbReference type="Pfam" id="PF00571">
    <property type="entry name" value="CBS"/>
    <property type="match status" value="2"/>
</dbReference>
<dbReference type="AlphaFoldDB" id="A0A9D8KCU9"/>
<gene>
    <name evidence="3" type="ORF">JW984_06260</name>
</gene>
<dbReference type="InterPro" id="IPR050486">
    <property type="entry name" value="Mannose-1P_guanyltransferase"/>
</dbReference>
<protein>
    <submittedName>
        <fullName evidence="3">Nucleotidyltransferase family protein</fullName>
    </submittedName>
</protein>
<accession>A0A9D8KCU9</accession>
<dbReference type="SUPFAM" id="SSF54631">
    <property type="entry name" value="CBS-domain pair"/>
    <property type="match status" value="1"/>
</dbReference>
<dbReference type="InterPro" id="IPR005835">
    <property type="entry name" value="NTP_transferase_dom"/>
</dbReference>
<keyword evidence="1" id="KW-0129">CBS domain</keyword>
<dbReference type="PROSITE" id="PS51371">
    <property type="entry name" value="CBS"/>
    <property type="match status" value="2"/>
</dbReference>
<dbReference type="EMBL" id="JAFGIX010000028">
    <property type="protein sequence ID" value="MBN1572785.1"/>
    <property type="molecule type" value="Genomic_DNA"/>
</dbReference>
<dbReference type="SMART" id="SM00116">
    <property type="entry name" value="CBS"/>
    <property type="match status" value="2"/>
</dbReference>
<dbReference type="Gene3D" id="3.10.580.10">
    <property type="entry name" value="CBS-domain"/>
    <property type="match status" value="1"/>
</dbReference>
<evidence type="ECO:0000259" key="2">
    <source>
        <dbReference type="PROSITE" id="PS51371"/>
    </source>
</evidence>
<evidence type="ECO:0000313" key="4">
    <source>
        <dbReference type="Proteomes" id="UP000809273"/>
    </source>
</evidence>
<feature type="domain" description="CBS" evidence="2">
    <location>
        <begin position="1"/>
        <end position="58"/>
    </location>
</feature>
<dbReference type="InterPro" id="IPR000644">
    <property type="entry name" value="CBS_dom"/>
</dbReference>
<dbReference type="InterPro" id="IPR029044">
    <property type="entry name" value="Nucleotide-diphossugar_trans"/>
</dbReference>
<reference evidence="3" key="1">
    <citation type="journal article" date="2021" name="Environ. Microbiol.">
        <title>Genomic characterization of three novel Desulfobacterota classes expand the metabolic and phylogenetic diversity of the phylum.</title>
        <authorList>
            <person name="Murphy C.L."/>
            <person name="Biggerstaff J."/>
            <person name="Eichhorn A."/>
            <person name="Ewing E."/>
            <person name="Shahan R."/>
            <person name="Soriano D."/>
            <person name="Stewart S."/>
            <person name="VanMol K."/>
            <person name="Walker R."/>
            <person name="Walters P."/>
            <person name="Elshahed M.S."/>
            <person name="Youssef N.H."/>
        </authorList>
    </citation>
    <scope>NUCLEOTIDE SEQUENCE</scope>
    <source>
        <strain evidence="3">Zod_Metabat.24</strain>
    </source>
</reference>
<comment type="caution">
    <text evidence="3">The sequence shown here is derived from an EMBL/GenBank/DDBJ whole genome shotgun (WGS) entry which is preliminary data.</text>
</comment>
<dbReference type="Pfam" id="PF00483">
    <property type="entry name" value="NTP_transferase"/>
    <property type="match status" value="1"/>
</dbReference>